<dbReference type="InterPro" id="IPR039157">
    <property type="entry name" value="RBM18_RRM"/>
</dbReference>
<reference evidence="6" key="2">
    <citation type="submission" date="2017-05" db="UniProtKB">
        <authorList>
            <consortium name="EnsemblMetazoa"/>
        </authorList>
    </citation>
    <scope>IDENTIFICATION</scope>
</reference>
<gene>
    <name evidence="6" type="primary">100633004</name>
</gene>
<feature type="domain" description="RRM" evidence="5">
    <location>
        <begin position="55"/>
        <end position="136"/>
    </location>
</feature>
<dbReference type="PANTHER" id="PTHR15241">
    <property type="entry name" value="TRANSFORMER-2-RELATED"/>
    <property type="match status" value="1"/>
</dbReference>
<feature type="compositionally biased region" description="Polar residues" evidence="4">
    <location>
        <begin position="1"/>
        <end position="18"/>
    </location>
</feature>
<evidence type="ECO:0000313" key="6">
    <source>
        <dbReference type="EnsemblMetazoa" id="Aqu2.1.30890_001"/>
    </source>
</evidence>
<dbReference type="CDD" id="cd12355">
    <property type="entry name" value="RRM_RBM18"/>
    <property type="match status" value="1"/>
</dbReference>
<proteinExistence type="predicted"/>
<keyword evidence="7" id="KW-1185">Reference proteome</keyword>
<dbReference type="OMA" id="WNVAVTI"/>
<dbReference type="InterPro" id="IPR035979">
    <property type="entry name" value="RBD_domain_sf"/>
</dbReference>
<protein>
    <recommendedName>
        <fullName evidence="1">Probable RNA-binding protein 18</fullName>
    </recommendedName>
    <alternativeName>
        <fullName evidence="2">RNA-binding motif protein 18</fullName>
    </alternativeName>
</protein>
<dbReference type="KEGG" id="aqu:100633004"/>
<dbReference type="SUPFAM" id="SSF54928">
    <property type="entry name" value="RNA-binding domain, RBD"/>
    <property type="match status" value="1"/>
</dbReference>
<name>A0A1X7USC0_AMPQE</name>
<dbReference type="Proteomes" id="UP000007879">
    <property type="component" value="Unassembled WGS sequence"/>
</dbReference>
<keyword evidence="3" id="KW-0694">RNA-binding</keyword>
<accession>A0A1X7USC0</accession>
<dbReference type="OrthoDB" id="6730379at2759"/>
<dbReference type="Gene3D" id="3.30.70.330">
    <property type="match status" value="1"/>
</dbReference>
<dbReference type="EnsemblMetazoa" id="Aqu2.1.30890_001">
    <property type="protein sequence ID" value="Aqu2.1.30890_001"/>
    <property type="gene ID" value="Aqu2.1.30890"/>
</dbReference>
<dbReference type="PROSITE" id="PS50102">
    <property type="entry name" value="RRM"/>
    <property type="match status" value="1"/>
</dbReference>
<sequence length="227" mass="25194">MAAVSGMSSQATLITSQQGRHDVQDSVSIISPSQLDHEIPIPPTVPDTGISIQAHKLWVGNLDKRLTHQNILQFSSPYGKIVSFKYMLHSTGAEKGEPRGYCFIEYSTREEAEKAKETMNGKVALGKNIIVDWARPDQYIKKTGNTVSETWDASSVSATLRGGASTAAKIAALEAKLQQMDKDQVYSGTQRKPRRLPTSYYSPEHIRRKHGSKIKIQRPQKPIGKNF</sequence>
<dbReference type="InParanoid" id="A0A1X7USC0"/>
<evidence type="ECO:0000256" key="3">
    <source>
        <dbReference type="PROSITE-ProRule" id="PRU00176"/>
    </source>
</evidence>
<dbReference type="Pfam" id="PF00076">
    <property type="entry name" value="RRM_1"/>
    <property type="match status" value="1"/>
</dbReference>
<evidence type="ECO:0000259" key="5">
    <source>
        <dbReference type="PROSITE" id="PS50102"/>
    </source>
</evidence>
<dbReference type="STRING" id="400682.A0A1X7USC0"/>
<organism evidence="6">
    <name type="scientific">Amphimedon queenslandica</name>
    <name type="common">Sponge</name>
    <dbReference type="NCBI Taxonomy" id="400682"/>
    <lineage>
        <taxon>Eukaryota</taxon>
        <taxon>Metazoa</taxon>
        <taxon>Porifera</taxon>
        <taxon>Demospongiae</taxon>
        <taxon>Heteroscleromorpha</taxon>
        <taxon>Haplosclerida</taxon>
        <taxon>Niphatidae</taxon>
        <taxon>Amphimedon</taxon>
    </lineage>
</organism>
<feature type="region of interest" description="Disordered" evidence="4">
    <location>
        <begin position="1"/>
        <end position="20"/>
    </location>
</feature>
<evidence type="ECO:0000256" key="2">
    <source>
        <dbReference type="ARBA" id="ARBA00030780"/>
    </source>
</evidence>
<evidence type="ECO:0000256" key="1">
    <source>
        <dbReference type="ARBA" id="ARBA00021141"/>
    </source>
</evidence>
<dbReference type="SMART" id="SM00360">
    <property type="entry name" value="RRM"/>
    <property type="match status" value="1"/>
</dbReference>
<evidence type="ECO:0000313" key="7">
    <source>
        <dbReference type="Proteomes" id="UP000007879"/>
    </source>
</evidence>
<dbReference type="AlphaFoldDB" id="A0A1X7USC0"/>
<dbReference type="InterPro" id="IPR012677">
    <property type="entry name" value="Nucleotide-bd_a/b_plait_sf"/>
</dbReference>
<dbReference type="EnsemblMetazoa" id="XM_003386811.2">
    <property type="protein sequence ID" value="XP_003386859.1"/>
    <property type="gene ID" value="LOC100633004"/>
</dbReference>
<dbReference type="GO" id="GO:0003723">
    <property type="term" value="F:RNA binding"/>
    <property type="evidence" value="ECO:0007669"/>
    <property type="project" value="UniProtKB-UniRule"/>
</dbReference>
<reference evidence="7" key="1">
    <citation type="journal article" date="2010" name="Nature">
        <title>The Amphimedon queenslandica genome and the evolution of animal complexity.</title>
        <authorList>
            <person name="Srivastava M."/>
            <person name="Simakov O."/>
            <person name="Chapman J."/>
            <person name="Fahey B."/>
            <person name="Gauthier M.E."/>
            <person name="Mitros T."/>
            <person name="Richards G.S."/>
            <person name="Conaco C."/>
            <person name="Dacre M."/>
            <person name="Hellsten U."/>
            <person name="Larroux C."/>
            <person name="Putnam N.H."/>
            <person name="Stanke M."/>
            <person name="Adamska M."/>
            <person name="Darling A."/>
            <person name="Degnan S.M."/>
            <person name="Oakley T.H."/>
            <person name="Plachetzki D.C."/>
            <person name="Zhai Y."/>
            <person name="Adamski M."/>
            <person name="Calcino A."/>
            <person name="Cummins S.F."/>
            <person name="Goodstein D.M."/>
            <person name="Harris C."/>
            <person name="Jackson D.J."/>
            <person name="Leys S.P."/>
            <person name="Shu S."/>
            <person name="Woodcroft B.J."/>
            <person name="Vervoort M."/>
            <person name="Kosik K.S."/>
            <person name="Manning G."/>
            <person name="Degnan B.M."/>
            <person name="Rokhsar D.S."/>
        </authorList>
    </citation>
    <scope>NUCLEOTIDE SEQUENCE [LARGE SCALE GENOMIC DNA]</scope>
</reference>
<evidence type="ECO:0000256" key="4">
    <source>
        <dbReference type="SAM" id="MobiDB-lite"/>
    </source>
</evidence>
<dbReference type="eggNOG" id="ENOG502RH7I">
    <property type="taxonomic scope" value="Eukaryota"/>
</dbReference>
<dbReference type="PANTHER" id="PTHR15241:SF304">
    <property type="entry name" value="RRM DOMAIN-CONTAINING PROTEIN"/>
    <property type="match status" value="1"/>
</dbReference>
<dbReference type="InterPro" id="IPR000504">
    <property type="entry name" value="RRM_dom"/>
</dbReference>